<keyword evidence="3" id="KW-1003">Cell membrane</keyword>
<organism evidence="9">
    <name type="scientific">Phenylobacterium glaciei</name>
    <dbReference type="NCBI Taxonomy" id="2803784"/>
    <lineage>
        <taxon>Bacteria</taxon>
        <taxon>Pseudomonadati</taxon>
        <taxon>Pseudomonadota</taxon>
        <taxon>Alphaproteobacteria</taxon>
        <taxon>Caulobacterales</taxon>
        <taxon>Caulobacteraceae</taxon>
        <taxon>Phenylobacterium</taxon>
    </lineage>
</organism>
<feature type="transmembrane region" description="Helical" evidence="8">
    <location>
        <begin position="367"/>
        <end position="385"/>
    </location>
</feature>
<evidence type="ECO:0000313" key="9">
    <source>
        <dbReference type="EMBL" id="QQZ51847.1"/>
    </source>
</evidence>
<dbReference type="InterPro" id="IPR005279">
    <property type="entry name" value="Dipep/tripep_permease"/>
</dbReference>
<keyword evidence="2" id="KW-0813">Transport</keyword>
<evidence type="ECO:0000256" key="2">
    <source>
        <dbReference type="ARBA" id="ARBA00022448"/>
    </source>
</evidence>
<name>A0A974P6B9_9CAUL</name>
<gene>
    <name evidence="9" type="ORF">JKL49_13820</name>
</gene>
<dbReference type="NCBIfam" id="TIGR00924">
    <property type="entry name" value="yjdL_sub1_fam"/>
    <property type="match status" value="1"/>
</dbReference>
<protein>
    <submittedName>
        <fullName evidence="9">Peptide MFS transporter</fullName>
    </submittedName>
</protein>
<comment type="subcellular location">
    <subcellularLocation>
        <location evidence="1">Cell membrane</location>
        <topology evidence="1">Multi-pass membrane protein</topology>
    </subcellularLocation>
</comment>
<evidence type="ECO:0000256" key="4">
    <source>
        <dbReference type="ARBA" id="ARBA00022692"/>
    </source>
</evidence>
<feature type="transmembrane region" description="Helical" evidence="8">
    <location>
        <begin position="254"/>
        <end position="274"/>
    </location>
</feature>
<dbReference type="EMBL" id="CP068570">
    <property type="protein sequence ID" value="QQZ51847.1"/>
    <property type="molecule type" value="Genomic_DNA"/>
</dbReference>
<feature type="transmembrane region" description="Helical" evidence="8">
    <location>
        <begin position="302"/>
        <end position="323"/>
    </location>
</feature>
<dbReference type="InterPro" id="IPR000109">
    <property type="entry name" value="POT_fam"/>
</dbReference>
<feature type="transmembrane region" description="Helical" evidence="8">
    <location>
        <begin position="126"/>
        <end position="159"/>
    </location>
</feature>
<dbReference type="PANTHER" id="PTHR23517:SF15">
    <property type="entry name" value="PROTON-DEPENDENT OLIGOPEPTIDE FAMILY TRANSPORT PROTEIN"/>
    <property type="match status" value="1"/>
</dbReference>
<dbReference type="InterPro" id="IPR036259">
    <property type="entry name" value="MFS_trans_sf"/>
</dbReference>
<evidence type="ECO:0000256" key="7">
    <source>
        <dbReference type="ARBA" id="ARBA00023136"/>
    </source>
</evidence>
<dbReference type="GO" id="GO:0005886">
    <property type="term" value="C:plasma membrane"/>
    <property type="evidence" value="ECO:0007669"/>
    <property type="project" value="UniProtKB-SubCell"/>
</dbReference>
<keyword evidence="5" id="KW-0653">Protein transport</keyword>
<keyword evidence="6 8" id="KW-1133">Transmembrane helix</keyword>
<accession>A0A974P6B9</accession>
<dbReference type="Pfam" id="PF00854">
    <property type="entry name" value="PTR2"/>
    <property type="match status" value="2"/>
</dbReference>
<evidence type="ECO:0000256" key="5">
    <source>
        <dbReference type="ARBA" id="ARBA00022856"/>
    </source>
</evidence>
<dbReference type="GO" id="GO:0006857">
    <property type="term" value="P:oligopeptide transport"/>
    <property type="evidence" value="ECO:0007669"/>
    <property type="project" value="InterPro"/>
</dbReference>
<dbReference type="InterPro" id="IPR050171">
    <property type="entry name" value="MFS_Transporters"/>
</dbReference>
<reference evidence="9" key="1">
    <citation type="submission" date="2021-01" db="EMBL/GenBank/DDBJ databases">
        <title>Genome sequence of Phenylobacterium sp. 20VBR1 isolated from a valley glaceir, Ny-Alesund, Svalbard.</title>
        <authorList>
            <person name="Thomas F.A."/>
            <person name="Krishnan K.P."/>
            <person name="Sinha R.K."/>
        </authorList>
    </citation>
    <scope>NUCLEOTIDE SEQUENCE</scope>
    <source>
        <strain evidence="9">20VBR1</strain>
    </source>
</reference>
<feature type="transmembrane region" description="Helical" evidence="8">
    <location>
        <begin position="335"/>
        <end position="361"/>
    </location>
</feature>
<evidence type="ECO:0000256" key="3">
    <source>
        <dbReference type="ARBA" id="ARBA00022475"/>
    </source>
</evidence>
<dbReference type="InterPro" id="IPR018456">
    <property type="entry name" value="PTR2_symporter_CS"/>
</dbReference>
<feature type="transmembrane region" description="Helical" evidence="8">
    <location>
        <begin position="180"/>
        <end position="198"/>
    </location>
</feature>
<keyword evidence="5" id="KW-0571">Peptide transport</keyword>
<dbReference type="SUPFAM" id="SSF103473">
    <property type="entry name" value="MFS general substrate transporter"/>
    <property type="match status" value="1"/>
</dbReference>
<dbReference type="CDD" id="cd17346">
    <property type="entry name" value="MFS_DtpA_like"/>
    <property type="match status" value="1"/>
</dbReference>
<evidence type="ECO:0000256" key="6">
    <source>
        <dbReference type="ARBA" id="ARBA00022989"/>
    </source>
</evidence>
<dbReference type="PROSITE" id="PS01022">
    <property type="entry name" value="PTR2_1"/>
    <property type="match status" value="1"/>
</dbReference>
<evidence type="ECO:0000256" key="8">
    <source>
        <dbReference type="SAM" id="Phobius"/>
    </source>
</evidence>
<sequence>MRLGAYRDHIYRGCRPAGHRRCARPDGPPEGLYFLSFTEVWERFSFYGMQALLVLYMVDQALRPGHIEAIAGMAAFRAGIESVFGPLSIQALSSQIFGLYTAFVYFTPLIGGWIGDQVLGQRRTVIAGAVLMGIGHLLMAFEASFLIALLVLILGGGLLKGNISAQVGALYDKTDPRTRGFSLFNLAINIGGFAAPLACGTVGELYGWHYGFELAAAGMVVGLITYLAGSKYLPPDTLTPRGTEKRPGLAPGDGKIILALVAMLVLGTFYSTAYGQEFNVMTLWYRATTDRHILGFETPVTWLPSLDGLFIVGFTPIVMRLWANQAAKGTEPSDLAKIGWGSVMGAAGMGCLMIASLIFAAGGKPSLLWSVACFALFGLGFIFQWPTTLALCSRAAPAAIGG</sequence>
<dbReference type="PANTHER" id="PTHR23517">
    <property type="entry name" value="RESISTANCE PROTEIN MDTM, PUTATIVE-RELATED-RELATED"/>
    <property type="match status" value="1"/>
</dbReference>
<dbReference type="GO" id="GO:1904680">
    <property type="term" value="F:peptide transmembrane transporter activity"/>
    <property type="evidence" value="ECO:0007669"/>
    <property type="project" value="InterPro"/>
</dbReference>
<keyword evidence="7 8" id="KW-0472">Membrane</keyword>
<dbReference type="Gene3D" id="1.20.1250.20">
    <property type="entry name" value="MFS general substrate transporter like domains"/>
    <property type="match status" value="2"/>
</dbReference>
<keyword evidence="4 8" id="KW-0812">Transmembrane</keyword>
<feature type="transmembrane region" description="Helical" evidence="8">
    <location>
        <begin position="96"/>
        <end position="114"/>
    </location>
</feature>
<evidence type="ECO:0000256" key="1">
    <source>
        <dbReference type="ARBA" id="ARBA00004651"/>
    </source>
</evidence>
<proteinExistence type="predicted"/>
<dbReference type="AlphaFoldDB" id="A0A974P6B9"/>